<reference evidence="1 2" key="1">
    <citation type="submission" date="2023-12" db="EMBL/GenBank/DDBJ databases">
        <title>A high-quality genome assembly for Dillenia turbinata (Dilleniales).</title>
        <authorList>
            <person name="Chanderbali A."/>
        </authorList>
    </citation>
    <scope>NUCLEOTIDE SEQUENCE [LARGE SCALE GENOMIC DNA]</scope>
    <source>
        <strain evidence="1">LSX21</strain>
        <tissue evidence="1">Leaf</tissue>
    </source>
</reference>
<accession>A0AAN8UY28</accession>
<dbReference type="EMBL" id="JBAMMX010000023">
    <property type="protein sequence ID" value="KAK6917863.1"/>
    <property type="molecule type" value="Genomic_DNA"/>
</dbReference>
<dbReference type="Proteomes" id="UP001370490">
    <property type="component" value="Unassembled WGS sequence"/>
</dbReference>
<evidence type="ECO:0000313" key="2">
    <source>
        <dbReference type="Proteomes" id="UP001370490"/>
    </source>
</evidence>
<organism evidence="1 2">
    <name type="scientific">Dillenia turbinata</name>
    <dbReference type="NCBI Taxonomy" id="194707"/>
    <lineage>
        <taxon>Eukaryota</taxon>
        <taxon>Viridiplantae</taxon>
        <taxon>Streptophyta</taxon>
        <taxon>Embryophyta</taxon>
        <taxon>Tracheophyta</taxon>
        <taxon>Spermatophyta</taxon>
        <taxon>Magnoliopsida</taxon>
        <taxon>eudicotyledons</taxon>
        <taxon>Gunneridae</taxon>
        <taxon>Pentapetalae</taxon>
        <taxon>Dilleniales</taxon>
        <taxon>Dilleniaceae</taxon>
        <taxon>Dillenia</taxon>
    </lineage>
</organism>
<sequence>MMRSITIQKIPGISSIEVNNAAHDFIARHKSHQQSEKIYEMLAEMTERSKHAGCKPLTNSVLQDLDEQEKEWEDSELKIREQIGIEGKLSSSVRDSSFPTSAVASINHCRMSETEITPPRKRQMQFLAMQYQQVS</sequence>
<keyword evidence="2" id="KW-1185">Reference proteome</keyword>
<protein>
    <submittedName>
        <fullName evidence="1">Uncharacterized protein</fullName>
    </submittedName>
</protein>
<evidence type="ECO:0000313" key="1">
    <source>
        <dbReference type="EMBL" id="KAK6917863.1"/>
    </source>
</evidence>
<proteinExistence type="predicted"/>
<comment type="caution">
    <text evidence="1">The sequence shown here is derived from an EMBL/GenBank/DDBJ whole genome shotgun (WGS) entry which is preliminary data.</text>
</comment>
<gene>
    <name evidence="1" type="ORF">RJ641_018614</name>
</gene>
<dbReference type="AlphaFoldDB" id="A0AAN8UY28"/>
<name>A0AAN8UY28_9MAGN</name>